<feature type="site" description="Interaction with substrate tRNA" evidence="10">
    <location>
        <position position="122"/>
    </location>
</feature>
<evidence type="ECO:0000256" key="11">
    <source>
        <dbReference type="RuleBase" id="RU003783"/>
    </source>
</evidence>
<comment type="caution">
    <text evidence="14">The sequence shown here is derived from an EMBL/GenBank/DDBJ whole genome shotgun (WGS) entry which is preliminary data.</text>
</comment>
<accession>A0ABV8KGN1</accession>
<dbReference type="Gene3D" id="3.40.50.300">
    <property type="entry name" value="P-loop containing nucleotide triphosphate hydrolases"/>
    <property type="match status" value="1"/>
</dbReference>
<feature type="binding site" evidence="10">
    <location>
        <begin position="12"/>
        <end position="17"/>
    </location>
    <ligand>
        <name>substrate</name>
    </ligand>
</feature>
<keyword evidence="6 10" id="KW-0547">Nucleotide-binding</keyword>
<gene>
    <name evidence="10 14" type="primary">miaA</name>
    <name evidence="14" type="ORF">ACFOX0_04810</name>
</gene>
<reference evidence="15" key="1">
    <citation type="journal article" date="2019" name="Int. J. Syst. Evol. Microbiol.">
        <title>The Global Catalogue of Microorganisms (GCM) 10K type strain sequencing project: providing services to taxonomists for standard genome sequencing and annotation.</title>
        <authorList>
            <consortium name="The Broad Institute Genomics Platform"/>
            <consortium name="The Broad Institute Genome Sequencing Center for Infectious Disease"/>
            <person name="Wu L."/>
            <person name="Ma J."/>
        </authorList>
    </citation>
    <scope>NUCLEOTIDE SEQUENCE [LARGE SCALE GENOMIC DNA]</scope>
    <source>
        <strain evidence="15">2902at01</strain>
    </source>
</reference>
<feature type="site" description="Interaction with substrate tRNA" evidence="10">
    <location>
        <position position="101"/>
    </location>
</feature>
<keyword evidence="8 10" id="KW-0460">Magnesium</keyword>
<feature type="region of interest" description="Interaction with substrate tRNA" evidence="10">
    <location>
        <begin position="35"/>
        <end position="38"/>
    </location>
</feature>
<keyword evidence="7 10" id="KW-0067">ATP-binding</keyword>
<protein>
    <recommendedName>
        <fullName evidence="10">tRNA dimethylallyltransferase</fullName>
        <ecNumber evidence="10">2.5.1.75</ecNumber>
    </recommendedName>
    <alternativeName>
        <fullName evidence="10">Dimethylallyl diphosphate:tRNA dimethylallyltransferase</fullName>
        <shortName evidence="10">DMAPP:tRNA dimethylallyltransferase</shortName>
        <shortName evidence="10">DMATase</shortName>
    </alternativeName>
    <alternativeName>
        <fullName evidence="10">Isopentenyl-diphosphate:tRNA isopentenyltransferase</fullName>
        <shortName evidence="10">IPP transferase</shortName>
        <shortName evidence="10">IPPT</shortName>
        <shortName evidence="10">IPTase</shortName>
    </alternativeName>
</protein>
<dbReference type="Gene3D" id="1.10.20.140">
    <property type="match status" value="1"/>
</dbReference>
<evidence type="ECO:0000256" key="3">
    <source>
        <dbReference type="ARBA" id="ARBA00005842"/>
    </source>
</evidence>
<evidence type="ECO:0000256" key="10">
    <source>
        <dbReference type="HAMAP-Rule" id="MF_00185"/>
    </source>
</evidence>
<evidence type="ECO:0000256" key="4">
    <source>
        <dbReference type="ARBA" id="ARBA00022679"/>
    </source>
</evidence>
<dbReference type="SUPFAM" id="SSF52540">
    <property type="entry name" value="P-loop containing nucleoside triphosphate hydrolases"/>
    <property type="match status" value="2"/>
</dbReference>
<dbReference type="PANTHER" id="PTHR11088:SF60">
    <property type="entry name" value="TRNA DIMETHYLALLYLTRANSFERASE"/>
    <property type="match status" value="1"/>
</dbReference>
<dbReference type="NCBIfam" id="TIGR00174">
    <property type="entry name" value="miaA"/>
    <property type="match status" value="1"/>
</dbReference>
<dbReference type="EMBL" id="JBHSBN010000002">
    <property type="protein sequence ID" value="MFC4105263.1"/>
    <property type="molecule type" value="Genomic_DNA"/>
</dbReference>
<evidence type="ECO:0000313" key="14">
    <source>
        <dbReference type="EMBL" id="MFC4105263.1"/>
    </source>
</evidence>
<comment type="catalytic activity">
    <reaction evidence="9 10 11">
        <text>adenosine(37) in tRNA + dimethylallyl diphosphate = N(6)-dimethylallyladenosine(37) in tRNA + diphosphate</text>
        <dbReference type="Rhea" id="RHEA:26482"/>
        <dbReference type="Rhea" id="RHEA-COMP:10162"/>
        <dbReference type="Rhea" id="RHEA-COMP:10375"/>
        <dbReference type="ChEBI" id="CHEBI:33019"/>
        <dbReference type="ChEBI" id="CHEBI:57623"/>
        <dbReference type="ChEBI" id="CHEBI:74411"/>
        <dbReference type="ChEBI" id="CHEBI:74415"/>
        <dbReference type="EC" id="2.5.1.75"/>
    </reaction>
</comment>
<comment type="similarity">
    <text evidence="3 10 13">Belongs to the IPP transferase family.</text>
</comment>
<evidence type="ECO:0000256" key="6">
    <source>
        <dbReference type="ARBA" id="ARBA00022741"/>
    </source>
</evidence>
<comment type="cofactor">
    <cofactor evidence="1 10">
        <name>Mg(2+)</name>
        <dbReference type="ChEBI" id="CHEBI:18420"/>
    </cofactor>
</comment>
<evidence type="ECO:0000256" key="8">
    <source>
        <dbReference type="ARBA" id="ARBA00022842"/>
    </source>
</evidence>
<dbReference type="PANTHER" id="PTHR11088">
    <property type="entry name" value="TRNA DIMETHYLALLYLTRANSFERASE"/>
    <property type="match status" value="1"/>
</dbReference>
<dbReference type="InterPro" id="IPR039657">
    <property type="entry name" value="Dimethylallyltransferase"/>
</dbReference>
<comment type="function">
    <text evidence="2 10 12">Catalyzes the transfer of a dimethylallyl group onto the adenine at position 37 in tRNAs that read codons beginning with uridine, leading to the formation of N6-(dimethylallyl)adenosine (i(6)A).</text>
</comment>
<dbReference type="GO" id="GO:0052381">
    <property type="term" value="F:tRNA dimethylallyltransferase activity"/>
    <property type="evidence" value="ECO:0007669"/>
    <property type="project" value="UniProtKB-EC"/>
</dbReference>
<evidence type="ECO:0000256" key="7">
    <source>
        <dbReference type="ARBA" id="ARBA00022840"/>
    </source>
</evidence>
<keyword evidence="5 10" id="KW-0819">tRNA processing</keyword>
<dbReference type="InterPro" id="IPR018022">
    <property type="entry name" value="IPT"/>
</dbReference>
<evidence type="ECO:0000313" key="15">
    <source>
        <dbReference type="Proteomes" id="UP001595868"/>
    </source>
</evidence>
<evidence type="ECO:0000256" key="9">
    <source>
        <dbReference type="ARBA" id="ARBA00049563"/>
    </source>
</evidence>
<comment type="subunit">
    <text evidence="10">Monomer.</text>
</comment>
<keyword evidence="15" id="KW-1185">Reference proteome</keyword>
<feature type="binding site" evidence="10">
    <location>
        <begin position="10"/>
        <end position="17"/>
    </location>
    <ligand>
        <name>ATP</name>
        <dbReference type="ChEBI" id="CHEBI:30616"/>
    </ligand>
</feature>
<organism evidence="14 15">
    <name type="scientific">Micromonospora zhanjiangensis</name>
    <dbReference type="NCBI Taxonomy" id="1522057"/>
    <lineage>
        <taxon>Bacteria</taxon>
        <taxon>Bacillati</taxon>
        <taxon>Actinomycetota</taxon>
        <taxon>Actinomycetes</taxon>
        <taxon>Micromonosporales</taxon>
        <taxon>Micromonosporaceae</taxon>
        <taxon>Micromonospora</taxon>
    </lineage>
</organism>
<keyword evidence="4 10" id="KW-0808">Transferase</keyword>
<dbReference type="RefSeq" id="WP_377542274.1">
    <property type="nucleotide sequence ID" value="NZ_JBHSBN010000002.1"/>
</dbReference>
<comment type="caution">
    <text evidence="10">Lacks conserved residue(s) required for the propagation of feature annotation.</text>
</comment>
<proteinExistence type="inferred from homology"/>
<evidence type="ECO:0000256" key="13">
    <source>
        <dbReference type="RuleBase" id="RU003785"/>
    </source>
</evidence>
<dbReference type="EC" id="2.5.1.75" evidence="10"/>
<dbReference type="Pfam" id="PF01715">
    <property type="entry name" value="IPPT"/>
    <property type="match status" value="1"/>
</dbReference>
<evidence type="ECO:0000256" key="1">
    <source>
        <dbReference type="ARBA" id="ARBA00001946"/>
    </source>
</evidence>
<evidence type="ECO:0000256" key="2">
    <source>
        <dbReference type="ARBA" id="ARBA00003213"/>
    </source>
</evidence>
<dbReference type="InterPro" id="IPR027417">
    <property type="entry name" value="P-loop_NTPase"/>
</dbReference>
<dbReference type="Proteomes" id="UP001595868">
    <property type="component" value="Unassembled WGS sequence"/>
</dbReference>
<sequence length="303" mass="33056">MSPPVVAVVGPTAAGKSALSLALARELDGEVVNADSMQLYRGMDIGTAKLTVAERAGTPHHVLDIWDVTEPASVAEYQRAARAAVDDIRARGRVPLLVGGSGLYVRAVLEEFDFPGTDPAVRGRLEAELALVGPAVLHDRLRAADPAAAAAILPGNGRRIVRALEVIELTGAPFTAALPEPRPYYRAVQLGVDLDTAVLDERIARRVDRMWADGLVAETDRLVGRGLRTGRTAGRALGYQQVLRLFDGELTEEQARDETVRATRRFVRRQRSWFRRDQRIDWLDAARPDLVEAALHALRAVRG</sequence>
<name>A0ABV8KGN1_9ACTN</name>
<evidence type="ECO:0000256" key="5">
    <source>
        <dbReference type="ARBA" id="ARBA00022694"/>
    </source>
</evidence>
<dbReference type="HAMAP" id="MF_00185">
    <property type="entry name" value="IPP_trans"/>
    <property type="match status" value="1"/>
</dbReference>
<evidence type="ECO:0000256" key="12">
    <source>
        <dbReference type="RuleBase" id="RU003784"/>
    </source>
</evidence>